<sequence>MSSVQRLRTFVNERLSAAAEEIVGVFVKTIVEYEEQIRLFDSVWKPEIKLHRIELSRHHVDKEQDVLADLQVCNQDGNPIVHQEDSVPTQVKEKQRASQEEVKQETEAFMLTPTDEFYCSQTDANDNQQLFSHNSPVTESQDLHQQQRDCKEEQVLAEQQLCDPNQSWSQDQEDPEIYQRVKMNRRSTL</sequence>
<organism evidence="2 3">
    <name type="scientific">Channa striata</name>
    <name type="common">Snakehead murrel</name>
    <name type="synonym">Ophicephalus striatus</name>
    <dbReference type="NCBI Taxonomy" id="64152"/>
    <lineage>
        <taxon>Eukaryota</taxon>
        <taxon>Metazoa</taxon>
        <taxon>Chordata</taxon>
        <taxon>Craniata</taxon>
        <taxon>Vertebrata</taxon>
        <taxon>Euteleostomi</taxon>
        <taxon>Actinopterygii</taxon>
        <taxon>Neopterygii</taxon>
        <taxon>Teleostei</taxon>
        <taxon>Neoteleostei</taxon>
        <taxon>Acanthomorphata</taxon>
        <taxon>Anabantaria</taxon>
        <taxon>Anabantiformes</taxon>
        <taxon>Channoidei</taxon>
        <taxon>Channidae</taxon>
        <taxon>Channa</taxon>
    </lineage>
</organism>
<feature type="region of interest" description="Disordered" evidence="1">
    <location>
        <begin position="163"/>
        <end position="189"/>
    </location>
</feature>
<gene>
    <name evidence="2" type="ORF">Q5P01_000410</name>
</gene>
<dbReference type="AlphaFoldDB" id="A0AA88IL49"/>
<dbReference type="Proteomes" id="UP001187415">
    <property type="component" value="Unassembled WGS sequence"/>
</dbReference>
<reference evidence="2" key="1">
    <citation type="submission" date="2023-07" db="EMBL/GenBank/DDBJ databases">
        <title>Chromosome-level Genome Assembly of Striped Snakehead (Channa striata).</title>
        <authorList>
            <person name="Liu H."/>
        </authorList>
    </citation>
    <scope>NUCLEOTIDE SEQUENCE</scope>
    <source>
        <strain evidence="2">Gz</strain>
        <tissue evidence="2">Muscle</tissue>
    </source>
</reference>
<keyword evidence="3" id="KW-1185">Reference proteome</keyword>
<dbReference type="EMBL" id="JAUPFM010000043">
    <property type="protein sequence ID" value="KAK2814461.1"/>
    <property type="molecule type" value="Genomic_DNA"/>
</dbReference>
<evidence type="ECO:0000313" key="2">
    <source>
        <dbReference type="EMBL" id="KAK2814461.1"/>
    </source>
</evidence>
<accession>A0AA88IL49</accession>
<evidence type="ECO:0000313" key="3">
    <source>
        <dbReference type="Proteomes" id="UP001187415"/>
    </source>
</evidence>
<protein>
    <submittedName>
        <fullName evidence="2">Uncharacterized protein</fullName>
    </submittedName>
</protein>
<name>A0AA88IL49_CHASR</name>
<evidence type="ECO:0000256" key="1">
    <source>
        <dbReference type="SAM" id="MobiDB-lite"/>
    </source>
</evidence>
<comment type="caution">
    <text evidence="2">The sequence shown here is derived from an EMBL/GenBank/DDBJ whole genome shotgun (WGS) entry which is preliminary data.</text>
</comment>
<proteinExistence type="predicted"/>